<organism evidence="1 2">
    <name type="scientific">Sphingomonas populi</name>
    <dbReference type="NCBI Taxonomy" id="2484750"/>
    <lineage>
        <taxon>Bacteria</taxon>
        <taxon>Pseudomonadati</taxon>
        <taxon>Pseudomonadota</taxon>
        <taxon>Alphaproteobacteria</taxon>
        <taxon>Sphingomonadales</taxon>
        <taxon>Sphingomonadaceae</taxon>
        <taxon>Sphingomonas</taxon>
    </lineage>
</organism>
<keyword evidence="2" id="KW-1185">Reference proteome</keyword>
<protein>
    <submittedName>
        <fullName evidence="1">Uncharacterized protein</fullName>
    </submittedName>
</protein>
<dbReference type="Proteomes" id="UP000292085">
    <property type="component" value="Unassembled WGS sequence"/>
</dbReference>
<accession>A0A4Q6XLQ5</accession>
<gene>
    <name evidence="1" type="ORF">EWE75_24535</name>
</gene>
<proteinExistence type="predicted"/>
<dbReference type="EMBL" id="SGIS01000140">
    <property type="protein sequence ID" value="RZF58282.1"/>
    <property type="molecule type" value="Genomic_DNA"/>
</dbReference>
<reference evidence="1 2" key="1">
    <citation type="submission" date="2019-02" db="EMBL/GenBank/DDBJ databases">
        <authorList>
            <person name="Li Y."/>
        </authorList>
    </citation>
    <scope>NUCLEOTIDE SEQUENCE [LARGE SCALE GENOMIC DNA]</scope>
    <source>
        <strain evidence="1 2">3-7</strain>
    </source>
</reference>
<comment type="caution">
    <text evidence="1">The sequence shown here is derived from an EMBL/GenBank/DDBJ whole genome shotgun (WGS) entry which is preliminary data.</text>
</comment>
<sequence>MSQIVCVIVNSEDAARLASVVADRNGSLKHIQRARIVLASSERLTVLEVARRTGASGLALASSLCRGRRGRVAARQNADSDEAGHLFRREAGHRSDLKPATWSVCTGRLV</sequence>
<dbReference type="AlphaFoldDB" id="A0A4Q6XLQ5"/>
<evidence type="ECO:0000313" key="1">
    <source>
        <dbReference type="EMBL" id="RZF58282.1"/>
    </source>
</evidence>
<name>A0A4Q6XLQ5_9SPHN</name>
<dbReference type="RefSeq" id="WP_130160627.1">
    <property type="nucleotide sequence ID" value="NZ_SGIS01000140.1"/>
</dbReference>
<evidence type="ECO:0000313" key="2">
    <source>
        <dbReference type="Proteomes" id="UP000292085"/>
    </source>
</evidence>